<accession>A0A0G3BIW8</accession>
<dbReference type="AlphaFoldDB" id="A0A0G3BIW8"/>
<dbReference type="EMBL" id="CP011371">
    <property type="protein sequence ID" value="AKJ27301.1"/>
    <property type="molecule type" value="Genomic_DNA"/>
</dbReference>
<keyword evidence="2" id="KW-1185">Reference proteome</keyword>
<sequence length="159" mass="17386">MEPFARQLGLECVSLLGSQLAPEDLIDIPKIDGNVSRFYPLAMIVRPQERLAGLFARHAGREPYKVTARLEARVLEWTTKRKPSDGSTHWSSRKLAAELGGAISHTSVARIWATHGIKPHRLEGYVGSNDPDFESKSADVIGPAAHSLPGPSSILYDTC</sequence>
<dbReference type="STRING" id="413882.AAW51_0610"/>
<protein>
    <submittedName>
        <fullName evidence="1">Mobile element protein</fullName>
    </submittedName>
</protein>
<evidence type="ECO:0000313" key="2">
    <source>
        <dbReference type="Proteomes" id="UP000035352"/>
    </source>
</evidence>
<gene>
    <name evidence="1" type="ORF">AAW51_0610</name>
</gene>
<proteinExistence type="predicted"/>
<organism evidence="1 2">
    <name type="scientific">Caldimonas brevitalea</name>
    <dbReference type="NCBI Taxonomy" id="413882"/>
    <lineage>
        <taxon>Bacteria</taxon>
        <taxon>Pseudomonadati</taxon>
        <taxon>Pseudomonadota</taxon>
        <taxon>Betaproteobacteria</taxon>
        <taxon>Burkholderiales</taxon>
        <taxon>Sphaerotilaceae</taxon>
        <taxon>Caldimonas</taxon>
    </lineage>
</organism>
<evidence type="ECO:0000313" key="1">
    <source>
        <dbReference type="EMBL" id="AKJ27301.1"/>
    </source>
</evidence>
<reference evidence="1 2" key="1">
    <citation type="submission" date="2015-05" db="EMBL/GenBank/DDBJ databases">
        <authorList>
            <person name="Tang B."/>
            <person name="Yu Y."/>
        </authorList>
    </citation>
    <scope>NUCLEOTIDE SEQUENCE [LARGE SCALE GENOMIC DNA]</scope>
    <source>
        <strain evidence="1 2">DSM 7029</strain>
    </source>
</reference>
<dbReference type="Proteomes" id="UP000035352">
    <property type="component" value="Chromosome"/>
</dbReference>
<dbReference type="Pfam" id="PF13565">
    <property type="entry name" value="HTH_32"/>
    <property type="match status" value="1"/>
</dbReference>
<dbReference type="KEGG" id="pbh:AAW51_0610"/>
<name>A0A0G3BIW8_9BURK</name>
<dbReference type="PATRIC" id="fig|413882.6.peg.646"/>